<feature type="transmembrane region" description="Helical" evidence="5">
    <location>
        <begin position="345"/>
        <end position="368"/>
    </location>
</feature>
<dbReference type="InterPro" id="IPR020846">
    <property type="entry name" value="MFS_dom"/>
</dbReference>
<dbReference type="Gene3D" id="1.20.1250.20">
    <property type="entry name" value="MFS general substrate transporter like domains"/>
    <property type="match status" value="1"/>
</dbReference>
<feature type="transmembrane region" description="Helical" evidence="5">
    <location>
        <begin position="67"/>
        <end position="88"/>
    </location>
</feature>
<comment type="caution">
    <text evidence="7">The sequence shown here is derived from an EMBL/GenBank/DDBJ whole genome shotgun (WGS) entry which is preliminary data.</text>
</comment>
<dbReference type="Pfam" id="PF07690">
    <property type="entry name" value="MFS_1"/>
    <property type="match status" value="1"/>
</dbReference>
<evidence type="ECO:0000256" key="5">
    <source>
        <dbReference type="SAM" id="Phobius"/>
    </source>
</evidence>
<comment type="subcellular location">
    <subcellularLocation>
        <location evidence="1">Cell membrane</location>
        <topology evidence="1">Multi-pass membrane protein</topology>
    </subcellularLocation>
</comment>
<evidence type="ECO:0000259" key="6">
    <source>
        <dbReference type="PROSITE" id="PS50850"/>
    </source>
</evidence>
<feature type="domain" description="Major facilitator superfamily (MFS) profile" evidence="6">
    <location>
        <begin position="1"/>
        <end position="389"/>
    </location>
</feature>
<reference evidence="7 8" key="1">
    <citation type="submission" date="2020-08" db="EMBL/GenBank/DDBJ databases">
        <title>Genomic Encyclopedia of Type Strains, Phase III (KMG-III): the genomes of soil and plant-associated and newly described type strains.</title>
        <authorList>
            <person name="Whitman W."/>
        </authorList>
    </citation>
    <scope>NUCLEOTIDE SEQUENCE [LARGE SCALE GENOMIC DNA]</scope>
    <source>
        <strain evidence="7 8">CECT 8356</strain>
    </source>
</reference>
<evidence type="ECO:0000256" key="4">
    <source>
        <dbReference type="ARBA" id="ARBA00023136"/>
    </source>
</evidence>
<dbReference type="PANTHER" id="PTHR23526">
    <property type="entry name" value="INTEGRAL MEMBRANE TRANSPORT PROTEIN-RELATED"/>
    <property type="match status" value="1"/>
</dbReference>
<dbReference type="SUPFAM" id="SSF103473">
    <property type="entry name" value="MFS general substrate transporter"/>
    <property type="match status" value="1"/>
</dbReference>
<dbReference type="PANTHER" id="PTHR23526:SF4">
    <property type="entry name" value="INTEGRAL MEMBRANE TRANSPORT PROTEIN"/>
    <property type="match status" value="1"/>
</dbReference>
<dbReference type="Proteomes" id="UP000543579">
    <property type="component" value="Unassembled WGS sequence"/>
</dbReference>
<keyword evidence="4 5" id="KW-0472">Membrane</keyword>
<dbReference type="GO" id="GO:0005886">
    <property type="term" value="C:plasma membrane"/>
    <property type="evidence" value="ECO:0007669"/>
    <property type="project" value="UniProtKB-SubCell"/>
</dbReference>
<protein>
    <submittedName>
        <fullName evidence="7">MFS family permease</fullName>
    </submittedName>
</protein>
<feature type="transmembrane region" description="Helical" evidence="5">
    <location>
        <begin position="243"/>
        <end position="266"/>
    </location>
</feature>
<dbReference type="InterPro" id="IPR011701">
    <property type="entry name" value="MFS"/>
</dbReference>
<accession>A0A7W5CHA2</accession>
<dbReference type="AlphaFoldDB" id="A0A7W5CHA2"/>
<organism evidence="7 8">
    <name type="scientific">Microbacterium proteolyticum</name>
    <dbReference type="NCBI Taxonomy" id="1572644"/>
    <lineage>
        <taxon>Bacteria</taxon>
        <taxon>Bacillati</taxon>
        <taxon>Actinomycetota</taxon>
        <taxon>Actinomycetes</taxon>
        <taxon>Micrococcales</taxon>
        <taxon>Microbacteriaceae</taxon>
        <taxon>Microbacterium</taxon>
    </lineage>
</organism>
<dbReference type="RefSeq" id="WP_183418999.1">
    <property type="nucleotide sequence ID" value="NZ_JACHXY010000001.1"/>
</dbReference>
<feature type="transmembrane region" description="Helical" evidence="5">
    <location>
        <begin position="40"/>
        <end position="60"/>
    </location>
</feature>
<proteinExistence type="predicted"/>
<name>A0A7W5CHA2_9MICO</name>
<feature type="transmembrane region" description="Helical" evidence="5">
    <location>
        <begin position="94"/>
        <end position="114"/>
    </location>
</feature>
<evidence type="ECO:0000256" key="3">
    <source>
        <dbReference type="ARBA" id="ARBA00022989"/>
    </source>
</evidence>
<feature type="transmembrane region" description="Helical" evidence="5">
    <location>
        <begin position="135"/>
        <end position="158"/>
    </location>
</feature>
<dbReference type="GO" id="GO:0022857">
    <property type="term" value="F:transmembrane transporter activity"/>
    <property type="evidence" value="ECO:0007669"/>
    <property type="project" value="InterPro"/>
</dbReference>
<feature type="transmembrane region" description="Helical" evidence="5">
    <location>
        <begin position="302"/>
        <end position="324"/>
    </location>
</feature>
<dbReference type="PROSITE" id="PS50850">
    <property type="entry name" value="MFS"/>
    <property type="match status" value="1"/>
</dbReference>
<evidence type="ECO:0000256" key="2">
    <source>
        <dbReference type="ARBA" id="ARBA00022692"/>
    </source>
</evidence>
<dbReference type="InterPro" id="IPR052528">
    <property type="entry name" value="Sugar_transport-like"/>
</dbReference>
<feature type="transmembrane region" description="Helical" evidence="5">
    <location>
        <begin position="278"/>
        <end position="296"/>
    </location>
</feature>
<keyword evidence="3 5" id="KW-1133">Transmembrane helix</keyword>
<evidence type="ECO:0000313" key="8">
    <source>
        <dbReference type="Proteomes" id="UP000543579"/>
    </source>
</evidence>
<sequence>MTGPAWRAALSTQAALSQASWVGVRLMVGYRALELGGDPLLLAALAASFAVPTIVAALPAGRICDRVGGSTVAFAGLLIASAGAIVVLTLPSTVLLLFAATLTIGLGHLCVMIGQQTFVAHASRGGSMDSGFGTLSAAASIGQLIGPPAVTIAATLAARDQPDTTAGFAVCLAFTVLALPLILFLRRGDTHRRTTAAKAPRAPLSAVMKAPELWRALAVSGAVLVTVDLLYTFVPLWAVEKGIAPVTVGLLLALRAVVSVVSRLGLARIVARFGRRTLLVVAMLTGVASLVALPFADQWGAIPVMIALGIALGLPQPLTMAWTTAITPPAVHGAALGLRLTANRVLQVLIPVSVGLIAGPFGLVAIFWSNAAVLAVGVAVVATSRTSDRDGEGSE</sequence>
<feature type="transmembrane region" description="Helical" evidence="5">
    <location>
        <begin position="213"/>
        <end position="237"/>
    </location>
</feature>
<gene>
    <name evidence="7" type="ORF">FHS07_001296</name>
</gene>
<feature type="transmembrane region" description="Helical" evidence="5">
    <location>
        <begin position="164"/>
        <end position="185"/>
    </location>
</feature>
<dbReference type="InterPro" id="IPR036259">
    <property type="entry name" value="MFS_trans_sf"/>
</dbReference>
<keyword evidence="2 5" id="KW-0812">Transmembrane</keyword>
<dbReference type="EMBL" id="JACHXY010000001">
    <property type="protein sequence ID" value="MBB3157612.1"/>
    <property type="molecule type" value="Genomic_DNA"/>
</dbReference>
<evidence type="ECO:0000313" key="7">
    <source>
        <dbReference type="EMBL" id="MBB3157612.1"/>
    </source>
</evidence>
<evidence type="ECO:0000256" key="1">
    <source>
        <dbReference type="ARBA" id="ARBA00004651"/>
    </source>
</evidence>